<evidence type="ECO:0000313" key="2">
    <source>
        <dbReference type="Proteomes" id="UP000807353"/>
    </source>
</evidence>
<reference evidence="1" key="1">
    <citation type="submission" date="2020-11" db="EMBL/GenBank/DDBJ databases">
        <authorList>
            <consortium name="DOE Joint Genome Institute"/>
            <person name="Ahrendt S."/>
            <person name="Riley R."/>
            <person name="Andreopoulos W."/>
            <person name="Labutti K."/>
            <person name="Pangilinan J."/>
            <person name="Ruiz-Duenas F.J."/>
            <person name="Barrasa J.M."/>
            <person name="Sanchez-Garcia M."/>
            <person name="Camarero S."/>
            <person name="Miyauchi S."/>
            <person name="Serrano A."/>
            <person name="Linde D."/>
            <person name="Babiker R."/>
            <person name="Drula E."/>
            <person name="Ayuso-Fernandez I."/>
            <person name="Pacheco R."/>
            <person name="Padilla G."/>
            <person name="Ferreira P."/>
            <person name="Barriuso J."/>
            <person name="Kellner H."/>
            <person name="Castanera R."/>
            <person name="Alfaro M."/>
            <person name="Ramirez L."/>
            <person name="Pisabarro A.G."/>
            <person name="Kuo A."/>
            <person name="Tritt A."/>
            <person name="Lipzen A."/>
            <person name="He G."/>
            <person name="Yan M."/>
            <person name="Ng V."/>
            <person name="Cullen D."/>
            <person name="Martin F."/>
            <person name="Rosso M.-N."/>
            <person name="Henrissat B."/>
            <person name="Hibbett D."/>
            <person name="Martinez A.T."/>
            <person name="Grigoriev I.V."/>
        </authorList>
    </citation>
    <scope>NUCLEOTIDE SEQUENCE</scope>
    <source>
        <strain evidence="1">CBS 247.69</strain>
    </source>
</reference>
<organism evidence="1 2">
    <name type="scientific">Collybia nuda</name>
    <dbReference type="NCBI Taxonomy" id="64659"/>
    <lineage>
        <taxon>Eukaryota</taxon>
        <taxon>Fungi</taxon>
        <taxon>Dikarya</taxon>
        <taxon>Basidiomycota</taxon>
        <taxon>Agaricomycotina</taxon>
        <taxon>Agaricomycetes</taxon>
        <taxon>Agaricomycetidae</taxon>
        <taxon>Agaricales</taxon>
        <taxon>Tricholomatineae</taxon>
        <taxon>Clitocybaceae</taxon>
        <taxon>Collybia</taxon>
    </lineage>
</organism>
<sequence>MDSTTTFPLPLLPTIPDNLDDMDSRKSIRYINTFMKNALIRGLNNVYTLAELVEDSETILCSFLDYALVVCDMICLHIEGTQPCCDESFFTTPNSEGVALLKILGKSSNMNDGGKMYNDIKALQQKIYAWKESPSTYSPNLLRMAVIQFAQEVYWKMEKQRGRLPNKTQVESMDADVLAKAITDKALRSMIDENLQWLASHSDITYLLPFVLSHHDVRTSSYWPSVSPEGLEMVPELVMVHAECWEFAPIDPVTREVKTRK</sequence>
<dbReference type="AlphaFoldDB" id="A0A9P6CP71"/>
<keyword evidence="2" id="KW-1185">Reference proteome</keyword>
<gene>
    <name evidence="1" type="ORF">BDZ94DRAFT_1382522</name>
</gene>
<comment type="caution">
    <text evidence="1">The sequence shown here is derived from an EMBL/GenBank/DDBJ whole genome shotgun (WGS) entry which is preliminary data.</text>
</comment>
<protein>
    <submittedName>
        <fullName evidence="1">Uncharacterized protein</fullName>
    </submittedName>
</protein>
<dbReference type="Proteomes" id="UP000807353">
    <property type="component" value="Unassembled WGS sequence"/>
</dbReference>
<evidence type="ECO:0000313" key="1">
    <source>
        <dbReference type="EMBL" id="KAF9467378.1"/>
    </source>
</evidence>
<accession>A0A9P6CP71</accession>
<dbReference type="EMBL" id="MU150237">
    <property type="protein sequence ID" value="KAF9467378.1"/>
    <property type="molecule type" value="Genomic_DNA"/>
</dbReference>
<dbReference type="OrthoDB" id="58416at2759"/>
<proteinExistence type="predicted"/>
<name>A0A9P6CP71_9AGAR</name>